<sequence length="138" mass="14933">MLALAPCDLYGPELTPLPSFHLPACSRNDPDLTESCLHLFLRTDSVAQHSSAFSSFSASAASNETTHCASQIDACRHTATMASRALGDRVSRQITATGLIAVLQHAWEEAFAVECVTAWGRSSWISLSSTEKTVDFSW</sequence>
<evidence type="ECO:0000313" key="1">
    <source>
        <dbReference type="EMBL" id="URD85282.1"/>
    </source>
</evidence>
<name>A0A9E7EYR3_9LILI</name>
<evidence type="ECO:0000313" key="2">
    <source>
        <dbReference type="Proteomes" id="UP001055439"/>
    </source>
</evidence>
<accession>A0A9E7EYR3</accession>
<gene>
    <name evidence="1" type="ORF">MUK42_27771</name>
</gene>
<organism evidence="1 2">
    <name type="scientific">Musa troglodytarum</name>
    <name type="common">fe'i banana</name>
    <dbReference type="NCBI Taxonomy" id="320322"/>
    <lineage>
        <taxon>Eukaryota</taxon>
        <taxon>Viridiplantae</taxon>
        <taxon>Streptophyta</taxon>
        <taxon>Embryophyta</taxon>
        <taxon>Tracheophyta</taxon>
        <taxon>Spermatophyta</taxon>
        <taxon>Magnoliopsida</taxon>
        <taxon>Liliopsida</taxon>
        <taxon>Zingiberales</taxon>
        <taxon>Musaceae</taxon>
        <taxon>Musa</taxon>
    </lineage>
</organism>
<dbReference type="EMBL" id="CP097504">
    <property type="protein sequence ID" value="URD85282.1"/>
    <property type="molecule type" value="Genomic_DNA"/>
</dbReference>
<dbReference type="AlphaFoldDB" id="A0A9E7EYR3"/>
<keyword evidence="2" id="KW-1185">Reference proteome</keyword>
<proteinExistence type="predicted"/>
<protein>
    <submittedName>
        <fullName evidence="1">Uncharacterized protein</fullName>
    </submittedName>
</protein>
<dbReference type="Proteomes" id="UP001055439">
    <property type="component" value="Chromosome 2"/>
</dbReference>
<reference evidence="1" key="1">
    <citation type="submission" date="2022-05" db="EMBL/GenBank/DDBJ databases">
        <title>The Musa troglodytarum L. genome provides insights into the mechanism of non-climacteric behaviour and enrichment of carotenoids.</title>
        <authorList>
            <person name="Wang J."/>
        </authorList>
    </citation>
    <scope>NUCLEOTIDE SEQUENCE</scope>
    <source>
        <tissue evidence="1">Leaf</tissue>
    </source>
</reference>